<evidence type="ECO:0000313" key="2">
    <source>
        <dbReference type="Proteomes" id="UP001283361"/>
    </source>
</evidence>
<gene>
    <name evidence="1" type="ORF">RRG08_028913</name>
</gene>
<dbReference type="Proteomes" id="UP001283361">
    <property type="component" value="Unassembled WGS sequence"/>
</dbReference>
<organism evidence="1 2">
    <name type="scientific">Elysia crispata</name>
    <name type="common">lettuce slug</name>
    <dbReference type="NCBI Taxonomy" id="231223"/>
    <lineage>
        <taxon>Eukaryota</taxon>
        <taxon>Metazoa</taxon>
        <taxon>Spiralia</taxon>
        <taxon>Lophotrochozoa</taxon>
        <taxon>Mollusca</taxon>
        <taxon>Gastropoda</taxon>
        <taxon>Heterobranchia</taxon>
        <taxon>Euthyneura</taxon>
        <taxon>Panpulmonata</taxon>
        <taxon>Sacoglossa</taxon>
        <taxon>Placobranchoidea</taxon>
        <taxon>Plakobranchidae</taxon>
        <taxon>Elysia</taxon>
    </lineage>
</organism>
<dbReference type="AlphaFoldDB" id="A0AAE1APP6"/>
<accession>A0AAE1APP6</accession>
<protein>
    <submittedName>
        <fullName evidence="1">Uncharacterized protein</fullName>
    </submittedName>
</protein>
<comment type="caution">
    <text evidence="1">The sequence shown here is derived from an EMBL/GenBank/DDBJ whole genome shotgun (WGS) entry which is preliminary data.</text>
</comment>
<keyword evidence="2" id="KW-1185">Reference proteome</keyword>
<sequence length="119" mass="12872">MQFYHSFTYIVDELLQLNTPSWVMTIGIFPKGNLANSLQVSILKAGELLGVGGRANQVDMTRAAAAAQYEGQSLRWKQHVMQVTRIGQNTQGGWVESSLSANRAGVLVGAVCTSDKSSL</sequence>
<dbReference type="EMBL" id="JAWDGP010001430">
    <property type="protein sequence ID" value="KAK3791765.1"/>
    <property type="molecule type" value="Genomic_DNA"/>
</dbReference>
<name>A0AAE1APP6_9GAST</name>
<proteinExistence type="predicted"/>
<evidence type="ECO:0000313" key="1">
    <source>
        <dbReference type="EMBL" id="KAK3791765.1"/>
    </source>
</evidence>
<reference evidence="1" key="1">
    <citation type="journal article" date="2023" name="G3 (Bethesda)">
        <title>A reference genome for the long-term kleptoplast-retaining sea slug Elysia crispata morphotype clarki.</title>
        <authorList>
            <person name="Eastman K.E."/>
            <person name="Pendleton A.L."/>
            <person name="Shaikh M.A."/>
            <person name="Suttiyut T."/>
            <person name="Ogas R."/>
            <person name="Tomko P."/>
            <person name="Gavelis G."/>
            <person name="Widhalm J.R."/>
            <person name="Wisecaver J.H."/>
        </authorList>
    </citation>
    <scope>NUCLEOTIDE SEQUENCE</scope>
    <source>
        <strain evidence="1">ECLA1</strain>
    </source>
</reference>